<sequence>MAGHIVSGFQELTIEWRHKRDGKDCAWNVIVTVAEARGLRGLGNHGLNDCRLKVFISTADDDEKLSKIHEQTSTPFFDQVFKLTFEGQPAAFFSAFIEVQILHERGAIFPQNIIFPPKLIGMLQVGILDVFQMPDHKLPMQWFAIVDLNSEEPAIPRGFLRMSIIVNSLDEPGAVQIEVPPRERNEKELLIIPRIHACATSTGAYNIIFKIYQARDLRRMDALWGADSYIRISCSSGEIRTDTKNGTLDPKWNQQVQLPIYEPLFREVIRLEVWHDSATGPILMSCILFTWKDIVSNQDLFKQIKWYDMYDLPEESFGKRILNNRLVKSIGRQTEDLGTRLRSNQFMKWVAKNTEAIVGDGMLKTGMYQESSIYCGRVLLSLSIEDRSLSVQRADQNKPPSMAQTDMKPKDCVYFQDVHQKAFFRFQVFFAQGLPVPFGIDSLVQVELSIGGKAAATSAVRSASDGLFHWYESVELEIDMQYDDKLWPWSCDKPDSDYEQGLVPSLFIDEGIPDAWIKVYRCNSIGSMNAWTNEQTRRLIGFNRCSIRKLLNLGVSRSSGGTNPRNVDNISSEGIDVQDDESPDKRNLILNQKQSSQPAFSLKDADKIPRFFDPATFQGRTKCSLDCPAWPAPHGAEYIPEPGSVWPNFDDKRENKNSMDPYIGVQCFNLERDGTCALEDGDFPGRIWVSCKCYLPSRENCKSALKGPPILSPFTKYNKVKIPAPHQMAGCTQRFSLLCHIFQASDLPASNEVGIADSYVEVLFMDRKKRTHTVYGSNSPTWDVTLAGGTLNEVEIPCLGWPGRRFTYDDLNVQSEYEVGADPGESYNAIAWRRNQDMLRFVPWIEVRVVETSGVLLGRCFVDPSTCRHTLQDPQWYELFKGNPDLDEGKILVSMQLIHKTDPLLANPVIEPYPIRTERPDKDDDFSSDRDRVGTHIDENKSKTKRVIMRDCRVQIQILGLRDIDQSVELRNPSIAVFIQTTDRWDADKGFSFLSTQCKGGDGDHQNQNFMETLELKVQLPDDIEYAPSLEFALFDDRGTFSWTKTREIVAWGSLQLSDLYPQGNSDAATAEIEEEEEDIAAIQRQQAKELSKQFQGALQDFEAKQTIDLKDSKKLKKAYYEATNGENPAKVAAKMLVEAPSEDLFVFNSESHLLKDDNKSKNSTKIEKKEAEIDTTQQQTGITENPSSHSVSVQSATTRPAGPVAPNRCEPLNTLMQPVELQKDAVQGTTEQQEIEEADAGPCSDHIQVADTPLETTAMLGKNLLAQQKLQNCDNSGPDSAGDEGPLNAEEDVFGGTDHIEPNDDEDADLQEVIDTPDGKPSAEWLIFRRNKLYNEPLENTEEWRKNLLDSFDEIALFRGRVKDYKRREASKIGMIKCLVKLFRKEDEDEKGKSKRSLGKKDATFCETLKSDPNMEKALDMARAYRMYNIFELYPDVTVDVRLYCLKAIQVTPGGFKRIDSSGAPYWNHYLECRLASQKYESDVANKLNPNFFHIFEIKGITLPGPSQLVLALKDGELYDGSITDSRLIGETSIDLEDRWFCSEWRDLIHKPREVRDLVNEKDQPGISQGKLLVVLDIVEEVLVEDTPPMDIKVMGKTLQTEMRLIIWDTKDTAAKDGYTSDVYVRCEMLGMGDVKMTDTHYGVKLKAFGMFNYRLKWHCKYPNDSLDYLLRIGIWDYNLLTPHQCIAEGVIPLRTLFQECFEKNLGKTSPDEMEAVSLEPVNDAVAGAGGYKAGEDGILYPYRWYTLLHPSFGFNPQKDAQAKLKLTIQVLPRAKARATPAGSKRNGPALLGEPNRPPQPANPIMESEKCKAYIIYSIKECFARCKVPCLCFLCILIIALIVGLTVGVKTALV</sequence>
<dbReference type="EMBL" id="HBEZ01036904">
    <property type="protein sequence ID" value="CAD8642600.1"/>
    <property type="molecule type" value="Transcribed_RNA"/>
</dbReference>
<dbReference type="InterPro" id="IPR035892">
    <property type="entry name" value="C2_domain_sf"/>
</dbReference>
<dbReference type="PANTHER" id="PTHR12546:SF33">
    <property type="entry name" value="SPERM VESICLE FUSION PROTEIN FER-1"/>
    <property type="match status" value="1"/>
</dbReference>
<feature type="region of interest" description="Disordered" evidence="7">
    <location>
        <begin position="916"/>
        <end position="936"/>
    </location>
</feature>
<dbReference type="GO" id="GO:0007009">
    <property type="term" value="P:plasma membrane organization"/>
    <property type="evidence" value="ECO:0007669"/>
    <property type="project" value="TreeGrafter"/>
</dbReference>
<accession>A0A6T8A4E1</accession>
<evidence type="ECO:0000256" key="7">
    <source>
        <dbReference type="SAM" id="MobiDB-lite"/>
    </source>
</evidence>
<evidence type="ECO:0000256" key="3">
    <source>
        <dbReference type="ARBA" id="ARBA00022737"/>
    </source>
</evidence>
<keyword evidence="6" id="KW-0175">Coiled coil</keyword>
<keyword evidence="5 8" id="KW-0472">Membrane</keyword>
<protein>
    <recommendedName>
        <fullName evidence="9">C2 domain-containing protein</fullName>
    </recommendedName>
</protein>
<feature type="domain" description="C2" evidence="9">
    <location>
        <begin position="183"/>
        <end position="307"/>
    </location>
</feature>
<dbReference type="PROSITE" id="PS50004">
    <property type="entry name" value="C2"/>
    <property type="match status" value="3"/>
</dbReference>
<dbReference type="SUPFAM" id="SSF49562">
    <property type="entry name" value="C2 domain (Calcium/lipid-binding domain, CaLB)"/>
    <property type="match status" value="5"/>
</dbReference>
<keyword evidence="4 8" id="KW-1133">Transmembrane helix</keyword>
<dbReference type="GO" id="GO:0016020">
    <property type="term" value="C:membrane"/>
    <property type="evidence" value="ECO:0007669"/>
    <property type="project" value="UniProtKB-SubCell"/>
</dbReference>
<feature type="compositionally biased region" description="Polar residues" evidence="7">
    <location>
        <begin position="1175"/>
        <end position="1199"/>
    </location>
</feature>
<dbReference type="SMART" id="SM00239">
    <property type="entry name" value="C2"/>
    <property type="match status" value="5"/>
</dbReference>
<evidence type="ECO:0000259" key="9">
    <source>
        <dbReference type="PROSITE" id="PS50004"/>
    </source>
</evidence>
<evidence type="ECO:0000256" key="2">
    <source>
        <dbReference type="ARBA" id="ARBA00022692"/>
    </source>
</evidence>
<dbReference type="InterPro" id="IPR000008">
    <property type="entry name" value="C2_dom"/>
</dbReference>
<dbReference type="PANTHER" id="PTHR12546">
    <property type="entry name" value="FER-1-LIKE"/>
    <property type="match status" value="1"/>
</dbReference>
<feature type="domain" description="C2" evidence="9">
    <location>
        <begin position="8"/>
        <end position="143"/>
    </location>
</feature>
<feature type="region of interest" description="Disordered" evidence="7">
    <location>
        <begin position="1778"/>
        <end position="1804"/>
    </location>
</feature>
<evidence type="ECO:0000256" key="8">
    <source>
        <dbReference type="SAM" id="Phobius"/>
    </source>
</evidence>
<name>A0A6T8A4E1_9CRYP</name>
<reference evidence="11" key="1">
    <citation type="submission" date="2021-01" db="EMBL/GenBank/DDBJ databases">
        <authorList>
            <person name="Corre E."/>
            <person name="Pelletier E."/>
            <person name="Niang G."/>
            <person name="Scheremetjew M."/>
            <person name="Finn R."/>
            <person name="Kale V."/>
            <person name="Holt S."/>
            <person name="Cochrane G."/>
            <person name="Meng A."/>
            <person name="Brown T."/>
            <person name="Cohen L."/>
        </authorList>
    </citation>
    <scope>NUCLEOTIDE SEQUENCE</scope>
    <source>
        <strain evidence="11">CCAP979/52</strain>
    </source>
</reference>
<evidence type="ECO:0000256" key="1">
    <source>
        <dbReference type="ARBA" id="ARBA00004167"/>
    </source>
</evidence>
<dbReference type="InterPro" id="IPR037721">
    <property type="entry name" value="Ferlin"/>
</dbReference>
<keyword evidence="3" id="KW-0677">Repeat</keyword>
<keyword evidence="2 8" id="KW-0812">Transmembrane</keyword>
<dbReference type="EMBL" id="HBEZ01036893">
    <property type="protein sequence ID" value="CAD8642593.1"/>
    <property type="molecule type" value="Transcribed_RNA"/>
</dbReference>
<evidence type="ECO:0000256" key="4">
    <source>
        <dbReference type="ARBA" id="ARBA00022989"/>
    </source>
</evidence>
<dbReference type="Gene3D" id="2.60.40.150">
    <property type="entry name" value="C2 domain"/>
    <property type="match status" value="4"/>
</dbReference>
<dbReference type="CDD" id="cd00030">
    <property type="entry name" value="C2"/>
    <property type="match status" value="1"/>
</dbReference>
<feature type="domain" description="C2" evidence="9">
    <location>
        <begin position="716"/>
        <end position="877"/>
    </location>
</feature>
<gene>
    <name evidence="10" type="ORF">CCUR1050_LOCUS20277</name>
    <name evidence="11" type="ORF">CCUR1050_LOCUS20284</name>
</gene>
<proteinExistence type="predicted"/>
<evidence type="ECO:0000313" key="10">
    <source>
        <dbReference type="EMBL" id="CAD8642593.1"/>
    </source>
</evidence>
<evidence type="ECO:0000313" key="11">
    <source>
        <dbReference type="EMBL" id="CAD8642600.1"/>
    </source>
</evidence>
<dbReference type="Pfam" id="PF00168">
    <property type="entry name" value="C2"/>
    <property type="match status" value="5"/>
</dbReference>
<organism evidence="11">
    <name type="scientific">Cryptomonas curvata</name>
    <dbReference type="NCBI Taxonomy" id="233186"/>
    <lineage>
        <taxon>Eukaryota</taxon>
        <taxon>Cryptophyceae</taxon>
        <taxon>Cryptomonadales</taxon>
        <taxon>Cryptomonadaceae</taxon>
        <taxon>Cryptomonas</taxon>
    </lineage>
</organism>
<feature type="coiled-coil region" evidence="6">
    <location>
        <begin position="1066"/>
        <end position="1105"/>
    </location>
</feature>
<feature type="compositionally biased region" description="Polar residues" evidence="7">
    <location>
        <begin position="558"/>
        <end position="572"/>
    </location>
</feature>
<feature type="transmembrane region" description="Helical" evidence="8">
    <location>
        <begin position="1832"/>
        <end position="1854"/>
    </location>
</feature>
<evidence type="ECO:0000256" key="6">
    <source>
        <dbReference type="SAM" id="Coils"/>
    </source>
</evidence>
<feature type="region of interest" description="Disordered" evidence="7">
    <location>
        <begin position="1157"/>
        <end position="1207"/>
    </location>
</feature>
<feature type="compositionally biased region" description="Basic and acidic residues" evidence="7">
    <location>
        <begin position="1157"/>
        <end position="1173"/>
    </location>
</feature>
<feature type="region of interest" description="Disordered" evidence="7">
    <location>
        <begin position="558"/>
        <end position="583"/>
    </location>
</feature>
<feature type="region of interest" description="Disordered" evidence="7">
    <location>
        <begin position="1273"/>
        <end position="1306"/>
    </location>
</feature>
<comment type="subcellular location">
    <subcellularLocation>
        <location evidence="1">Membrane</location>
        <topology evidence="1">Single-pass membrane protein</topology>
    </subcellularLocation>
</comment>
<evidence type="ECO:0000256" key="5">
    <source>
        <dbReference type="ARBA" id="ARBA00023136"/>
    </source>
</evidence>